<feature type="compositionally biased region" description="Acidic residues" evidence="12">
    <location>
        <begin position="457"/>
        <end position="469"/>
    </location>
</feature>
<dbReference type="PANTHER" id="PTHR32382">
    <property type="entry name" value="FASCICLIN-LIKE ARABINOGALACTAN PROTEIN"/>
    <property type="match status" value="1"/>
</dbReference>
<dbReference type="InterPro" id="IPR000782">
    <property type="entry name" value="FAS1_domain"/>
</dbReference>
<evidence type="ECO:0000256" key="3">
    <source>
        <dbReference type="ARBA" id="ARBA00022475"/>
    </source>
</evidence>
<protein>
    <recommendedName>
        <fullName evidence="13">FAS1 domain-containing protein</fullName>
    </recommendedName>
</protein>
<evidence type="ECO:0000256" key="7">
    <source>
        <dbReference type="ARBA" id="ARBA00022974"/>
    </source>
</evidence>
<feature type="non-terminal residue" evidence="14">
    <location>
        <position position="1"/>
    </location>
</feature>
<dbReference type="Pfam" id="PF02469">
    <property type="entry name" value="Fasciclin"/>
    <property type="match status" value="1"/>
</dbReference>
<evidence type="ECO:0000256" key="5">
    <source>
        <dbReference type="ARBA" id="ARBA00022729"/>
    </source>
</evidence>
<keyword evidence="8" id="KW-0472">Membrane</keyword>
<keyword evidence="10" id="KW-0449">Lipoprotein</keyword>
<feature type="compositionally biased region" description="Low complexity" evidence="12">
    <location>
        <begin position="445"/>
        <end position="456"/>
    </location>
</feature>
<keyword evidence="9" id="KW-0325">Glycoprotein</keyword>
<evidence type="ECO:0000256" key="8">
    <source>
        <dbReference type="ARBA" id="ARBA00023136"/>
    </source>
</evidence>
<feature type="domain" description="FAS1" evidence="13">
    <location>
        <begin position="112"/>
        <end position="261"/>
    </location>
</feature>
<dbReference type="OrthoDB" id="682048at2759"/>
<dbReference type="SUPFAM" id="SSF82153">
    <property type="entry name" value="FAS1 domain"/>
    <property type="match status" value="2"/>
</dbReference>
<evidence type="ECO:0000313" key="14">
    <source>
        <dbReference type="EMBL" id="TVU06645.1"/>
    </source>
</evidence>
<evidence type="ECO:0000256" key="6">
    <source>
        <dbReference type="ARBA" id="ARBA00022737"/>
    </source>
</evidence>
<dbReference type="AlphaFoldDB" id="A0A5J9T5K6"/>
<comment type="subcellular location">
    <subcellularLocation>
        <location evidence="1">Cell membrane</location>
        <topology evidence="1">Lipid-anchor</topology>
        <topology evidence="1">GPI-anchor</topology>
    </subcellularLocation>
</comment>
<evidence type="ECO:0000256" key="10">
    <source>
        <dbReference type="ARBA" id="ARBA00023288"/>
    </source>
</evidence>
<keyword evidence="3" id="KW-1003">Cell membrane</keyword>
<evidence type="ECO:0000256" key="4">
    <source>
        <dbReference type="ARBA" id="ARBA00022622"/>
    </source>
</evidence>
<dbReference type="SMART" id="SM00554">
    <property type="entry name" value="FAS1"/>
    <property type="match status" value="1"/>
</dbReference>
<proteinExistence type="inferred from homology"/>
<keyword evidence="4" id="KW-0336">GPI-anchor</keyword>
<evidence type="ECO:0000256" key="12">
    <source>
        <dbReference type="SAM" id="MobiDB-lite"/>
    </source>
</evidence>
<dbReference type="GO" id="GO:0005886">
    <property type="term" value="C:plasma membrane"/>
    <property type="evidence" value="ECO:0007669"/>
    <property type="project" value="UniProtKB-SubCell"/>
</dbReference>
<evidence type="ECO:0000259" key="13">
    <source>
        <dbReference type="PROSITE" id="PS50213"/>
    </source>
</evidence>
<evidence type="ECO:0000256" key="9">
    <source>
        <dbReference type="ARBA" id="ARBA00023180"/>
    </source>
</evidence>
<dbReference type="PROSITE" id="PS50213">
    <property type="entry name" value="FAS1"/>
    <property type="match status" value="2"/>
</dbReference>
<keyword evidence="7" id="KW-0654">Proteoglycan</keyword>
<dbReference type="FunFam" id="2.30.180.10:FF:000008">
    <property type="entry name" value="Fasciclin-like arabinogalactan protein 10"/>
    <property type="match status" value="1"/>
</dbReference>
<name>A0A5J9T5K6_9POAL</name>
<dbReference type="PANTHER" id="PTHR32382:SF80">
    <property type="entry name" value="OS08G0321000 PROTEIN"/>
    <property type="match status" value="1"/>
</dbReference>
<sequence length="499" mass="52776">IGESQGRFSTGCPARSRCARPGAGPPSCGRHYITPPATTRSIASSISAVQCCAVLSSTHSPSPSTLSPSYQLLLPNRRSSRRQVGRVVAMELARRLAVVAAVLAVSLAAAEGFNITKILAEHPEYSQFNKLLTQTRLAGDINRRRTITVLAVANGDMGDLTSGHYSLGTLRHILELHIIVDYFDAKKLKQLSHGATAASTMFQQSGAAPDMTGYVNITQKRGGKVTFIADGADDGTDPSTFVGDIYAKRFDYAVLHVSKVLSSPEAQAPVAPPAPVNLTELLSKKYCKSFAELLVSNADVFNNINATKDTALTIFCPVDAAVASFMPKFKNLTAKAKTAILLYHALPDYYSLQLLKSNNDKLSTLATTSVAKKDYTLDVHSQADNVDLDTKVITSSVQATIKDEDPLAVYAVSKFLQPKELFKVEDLAPAPAPEGPKKKTKKKPSSTSAASAPSDGDSADSPDDAPADDAADKAGATPSLLARWVTAAATVAAALALAA</sequence>
<accession>A0A5J9T5K6</accession>
<dbReference type="InterPro" id="IPR036378">
    <property type="entry name" value="FAS1_dom_sf"/>
</dbReference>
<evidence type="ECO:0000256" key="2">
    <source>
        <dbReference type="ARBA" id="ARBA00007843"/>
    </source>
</evidence>
<keyword evidence="6" id="KW-0677">Repeat</keyword>
<evidence type="ECO:0000313" key="15">
    <source>
        <dbReference type="Proteomes" id="UP000324897"/>
    </source>
</evidence>
<dbReference type="EMBL" id="RWGY01000051">
    <property type="protein sequence ID" value="TVU06645.1"/>
    <property type="molecule type" value="Genomic_DNA"/>
</dbReference>
<dbReference type="Proteomes" id="UP000324897">
    <property type="component" value="Unassembled WGS sequence"/>
</dbReference>
<feature type="region of interest" description="Disordered" evidence="12">
    <location>
        <begin position="428"/>
        <end position="474"/>
    </location>
</feature>
<comment type="similarity">
    <text evidence="2">Belongs to the fasciclin-like AGP family.</text>
</comment>
<gene>
    <name evidence="14" type="ORF">EJB05_49869</name>
</gene>
<dbReference type="FunFam" id="2.30.180.10:FF:000010">
    <property type="entry name" value="Fasciclin-like arabinogalactan protein 2"/>
    <property type="match status" value="1"/>
</dbReference>
<dbReference type="InterPro" id="IPR033254">
    <property type="entry name" value="Plant_FLA"/>
</dbReference>
<keyword evidence="5" id="KW-0732">Signal</keyword>
<keyword evidence="15" id="KW-1185">Reference proteome</keyword>
<dbReference type="Gramene" id="TVU06645">
    <property type="protein sequence ID" value="TVU06645"/>
    <property type="gene ID" value="EJB05_49869"/>
</dbReference>
<feature type="domain" description="FAS1" evidence="13">
    <location>
        <begin position="275"/>
        <end position="416"/>
    </location>
</feature>
<evidence type="ECO:0000256" key="1">
    <source>
        <dbReference type="ARBA" id="ARBA00004609"/>
    </source>
</evidence>
<comment type="function">
    <text evidence="11">May be a cell surface adhesion protein.</text>
</comment>
<comment type="caution">
    <text evidence="14">The sequence shown here is derived from an EMBL/GenBank/DDBJ whole genome shotgun (WGS) entry which is preliminary data.</text>
</comment>
<dbReference type="Gene3D" id="2.30.180.10">
    <property type="entry name" value="FAS1 domain"/>
    <property type="match status" value="2"/>
</dbReference>
<evidence type="ECO:0000256" key="11">
    <source>
        <dbReference type="ARBA" id="ARBA00024686"/>
    </source>
</evidence>
<reference evidence="14 15" key="1">
    <citation type="journal article" date="2019" name="Sci. Rep.">
        <title>A high-quality genome of Eragrostis curvula grass provides insights into Poaceae evolution and supports new strategies to enhance forage quality.</title>
        <authorList>
            <person name="Carballo J."/>
            <person name="Santos B.A.C.M."/>
            <person name="Zappacosta D."/>
            <person name="Garbus I."/>
            <person name="Selva J.P."/>
            <person name="Gallo C.A."/>
            <person name="Diaz A."/>
            <person name="Albertini E."/>
            <person name="Caccamo M."/>
            <person name="Echenique V."/>
        </authorList>
    </citation>
    <scope>NUCLEOTIDE SEQUENCE [LARGE SCALE GENOMIC DNA]</scope>
    <source>
        <strain evidence="15">cv. Victoria</strain>
        <tissue evidence="14">Leaf</tissue>
    </source>
</reference>
<dbReference type="GO" id="GO:0098552">
    <property type="term" value="C:side of membrane"/>
    <property type="evidence" value="ECO:0007669"/>
    <property type="project" value="UniProtKB-KW"/>
</dbReference>
<organism evidence="14 15">
    <name type="scientific">Eragrostis curvula</name>
    <name type="common">weeping love grass</name>
    <dbReference type="NCBI Taxonomy" id="38414"/>
    <lineage>
        <taxon>Eukaryota</taxon>
        <taxon>Viridiplantae</taxon>
        <taxon>Streptophyta</taxon>
        <taxon>Embryophyta</taxon>
        <taxon>Tracheophyta</taxon>
        <taxon>Spermatophyta</taxon>
        <taxon>Magnoliopsida</taxon>
        <taxon>Liliopsida</taxon>
        <taxon>Poales</taxon>
        <taxon>Poaceae</taxon>
        <taxon>PACMAD clade</taxon>
        <taxon>Chloridoideae</taxon>
        <taxon>Eragrostideae</taxon>
        <taxon>Eragrostidinae</taxon>
        <taxon>Eragrostis</taxon>
    </lineage>
</organism>